<reference evidence="2 3" key="1">
    <citation type="submission" date="2015-11" db="EMBL/GenBank/DDBJ databases">
        <title>Genomic analysis of 38 Legionella species identifies large and diverse effector repertoires.</title>
        <authorList>
            <person name="Burstein D."/>
            <person name="Amaro F."/>
            <person name="Zusman T."/>
            <person name="Lifshitz Z."/>
            <person name="Cohen O."/>
            <person name="Gilbert J.A."/>
            <person name="Pupko T."/>
            <person name="Shuman H.A."/>
            <person name="Segal G."/>
        </authorList>
    </citation>
    <scope>NUCLEOTIDE SEQUENCE [LARGE SCALE GENOMIC DNA]</scope>
    <source>
        <strain evidence="2 3">ATCC 49655</strain>
    </source>
</reference>
<evidence type="ECO:0000313" key="3">
    <source>
        <dbReference type="Proteomes" id="UP000054600"/>
    </source>
</evidence>
<proteinExistence type="predicted"/>
<dbReference type="EMBL" id="LNYW01000043">
    <property type="protein sequence ID" value="KTD60863.1"/>
    <property type="molecule type" value="Genomic_DNA"/>
</dbReference>
<feature type="compositionally biased region" description="Low complexity" evidence="1">
    <location>
        <begin position="457"/>
        <end position="472"/>
    </location>
</feature>
<dbReference type="PATRIC" id="fig|1122169.6.peg.1820"/>
<evidence type="ECO:0000313" key="2">
    <source>
        <dbReference type="EMBL" id="KTD60863.1"/>
    </source>
</evidence>
<feature type="compositionally biased region" description="Basic and acidic residues" evidence="1">
    <location>
        <begin position="447"/>
        <end position="456"/>
    </location>
</feature>
<protein>
    <submittedName>
        <fullName evidence="2">Uncharacterized protein</fullName>
    </submittedName>
</protein>
<organism evidence="2 3">
    <name type="scientific">Legionella shakespearei DSM 23087</name>
    <dbReference type="NCBI Taxonomy" id="1122169"/>
    <lineage>
        <taxon>Bacteria</taxon>
        <taxon>Pseudomonadati</taxon>
        <taxon>Pseudomonadota</taxon>
        <taxon>Gammaproteobacteria</taxon>
        <taxon>Legionellales</taxon>
        <taxon>Legionellaceae</taxon>
        <taxon>Legionella</taxon>
    </lineage>
</organism>
<accession>A0A0W0YVY1</accession>
<feature type="region of interest" description="Disordered" evidence="1">
    <location>
        <begin position="447"/>
        <end position="472"/>
    </location>
</feature>
<dbReference type="Proteomes" id="UP000054600">
    <property type="component" value="Unassembled WGS sequence"/>
</dbReference>
<comment type="caution">
    <text evidence="2">The sequence shown here is derived from an EMBL/GenBank/DDBJ whole genome shotgun (WGS) entry which is preliminary data.</text>
</comment>
<evidence type="ECO:0000256" key="1">
    <source>
        <dbReference type="SAM" id="MobiDB-lite"/>
    </source>
</evidence>
<dbReference type="RefSeq" id="WP_018578157.1">
    <property type="nucleotide sequence ID" value="NZ_KB892426.1"/>
</dbReference>
<sequence length="472" mass="55125">MSQSITKTIKFIYSYESKTVELLSEFDLTTEDFCKHLNDILNHPRFHSIDPDRLLPALNFYRQINPDDGFRLLTHLTKPECFQAVYCYLADELSRNTGSGVYKEIAHALVNHPSFTNYFMNCIVQKVKTKFDYFESVDGKDRKDKIFYLANLTSLSIERLLADERYKSLSLVMKIKLFDVYHSPFIADSSQMLELILEKVQDGDLDELCKELLKTFPNSRRLSKSFNQILNAPRIATQINNYFLKGLLDARFSFRWHIYLRSTFQLDYDYLARYLNRTKVRPQQLHDFEEVYKQSKEHVSLDCIKTLLLENRNQICGVLPEKKELIPFEQLMHSLISALKRCPVQNPSSFCSKLPGNSMEEKLCGYLDYLLTGPESYCDNLRWLMIADKNIYFAVLGIYGWHFYEPEKYKLSPMTVTCVYDLLVECKNMSLLERLKIIKLLSEQPKPEEVNKEVTAHDTATSSPSSPSFFHS</sequence>
<dbReference type="AlphaFoldDB" id="A0A0W0YVY1"/>
<name>A0A0W0YVY1_9GAMM</name>
<keyword evidence="3" id="KW-1185">Reference proteome</keyword>
<gene>
    <name evidence="2" type="ORF">Lsha_1580</name>
</gene>